<evidence type="ECO:0000313" key="3">
    <source>
        <dbReference type="Proteomes" id="UP000515856"/>
    </source>
</evidence>
<dbReference type="AlphaFoldDB" id="A0A7G9GU52"/>
<evidence type="ECO:0000259" key="1">
    <source>
        <dbReference type="Pfam" id="PF06725"/>
    </source>
</evidence>
<dbReference type="KEGG" id="ehn:H9Q80_16085"/>
<dbReference type="SUPFAM" id="SSF50685">
    <property type="entry name" value="Barwin-like endoglucanases"/>
    <property type="match status" value="1"/>
</dbReference>
<dbReference type="InterPro" id="IPR010611">
    <property type="entry name" value="3D_dom"/>
</dbReference>
<reference evidence="2 3" key="1">
    <citation type="submission" date="2020-08" db="EMBL/GenBank/DDBJ databases">
        <authorList>
            <person name="Liu C."/>
            <person name="Sun Q."/>
        </authorList>
    </citation>
    <scope>NUCLEOTIDE SEQUENCE [LARGE SCALE GENOMIC DNA]</scope>
    <source>
        <strain evidence="2 3">NSJ-61</strain>
    </source>
</reference>
<proteinExistence type="predicted"/>
<organism evidence="2 3">
    <name type="scientific">[Eubacterium] hominis</name>
    <dbReference type="NCBI Taxonomy" id="2764325"/>
    <lineage>
        <taxon>Bacteria</taxon>
        <taxon>Bacillati</taxon>
        <taxon>Bacillota</taxon>
        <taxon>Erysipelotrichia</taxon>
        <taxon>Erysipelotrichales</taxon>
        <taxon>Erysipelotrichaceae</taxon>
        <taxon>Amedibacillus</taxon>
    </lineage>
</organism>
<feature type="domain" description="3D" evidence="1">
    <location>
        <begin position="37"/>
        <end position="82"/>
    </location>
</feature>
<name>A0A7G9GU52_9FIRM</name>
<dbReference type="GO" id="GO:0009254">
    <property type="term" value="P:peptidoglycan turnover"/>
    <property type="evidence" value="ECO:0007669"/>
    <property type="project" value="InterPro"/>
</dbReference>
<sequence>MSCGDFKITYYWIGEDEYNDTIASPCDGKHKAIAGHTIAVDTNIIPYGTRVMINNHIYTAEDCGGAVKGNVIDIYTTTPKDVTYNTEVFVLMK</sequence>
<dbReference type="CDD" id="cd14667">
    <property type="entry name" value="3D_containing_proteins"/>
    <property type="match status" value="1"/>
</dbReference>
<protein>
    <submittedName>
        <fullName evidence="2">3D domain-containing protein</fullName>
    </submittedName>
</protein>
<dbReference type="GO" id="GO:0019867">
    <property type="term" value="C:outer membrane"/>
    <property type="evidence" value="ECO:0007669"/>
    <property type="project" value="InterPro"/>
</dbReference>
<dbReference type="Gene3D" id="2.40.40.10">
    <property type="entry name" value="RlpA-like domain"/>
    <property type="match status" value="1"/>
</dbReference>
<evidence type="ECO:0000313" key="2">
    <source>
        <dbReference type="EMBL" id="QNM14334.1"/>
    </source>
</evidence>
<keyword evidence="3" id="KW-1185">Reference proteome</keyword>
<dbReference type="GO" id="GO:0004553">
    <property type="term" value="F:hydrolase activity, hydrolyzing O-glycosyl compounds"/>
    <property type="evidence" value="ECO:0007669"/>
    <property type="project" value="InterPro"/>
</dbReference>
<accession>A0A7G9GU52</accession>
<dbReference type="EMBL" id="CP060636">
    <property type="protein sequence ID" value="QNM14334.1"/>
    <property type="molecule type" value="Genomic_DNA"/>
</dbReference>
<dbReference type="Proteomes" id="UP000515856">
    <property type="component" value="Chromosome"/>
</dbReference>
<gene>
    <name evidence="2" type="ORF">H9Q80_16085</name>
</gene>
<dbReference type="Pfam" id="PF06725">
    <property type="entry name" value="3D"/>
    <property type="match status" value="1"/>
</dbReference>
<dbReference type="InterPro" id="IPR036908">
    <property type="entry name" value="RlpA-like_sf"/>
</dbReference>
<dbReference type="InterPro" id="IPR059180">
    <property type="entry name" value="3D_YorM"/>
</dbReference>